<feature type="compositionally biased region" description="Polar residues" evidence="1">
    <location>
        <begin position="43"/>
        <end position="63"/>
    </location>
</feature>
<accession>A0A6A6BI50</accession>
<evidence type="ECO:0000313" key="2">
    <source>
        <dbReference type="EMBL" id="KAF2143810.1"/>
    </source>
</evidence>
<reference evidence="2" key="1">
    <citation type="journal article" date="2020" name="Stud. Mycol.">
        <title>101 Dothideomycetes genomes: a test case for predicting lifestyles and emergence of pathogens.</title>
        <authorList>
            <person name="Haridas S."/>
            <person name="Albert R."/>
            <person name="Binder M."/>
            <person name="Bloem J."/>
            <person name="Labutti K."/>
            <person name="Salamov A."/>
            <person name="Andreopoulos B."/>
            <person name="Baker S."/>
            <person name="Barry K."/>
            <person name="Bills G."/>
            <person name="Bluhm B."/>
            <person name="Cannon C."/>
            <person name="Castanera R."/>
            <person name="Culley D."/>
            <person name="Daum C."/>
            <person name="Ezra D."/>
            <person name="Gonzalez J."/>
            <person name="Henrissat B."/>
            <person name="Kuo A."/>
            <person name="Liang C."/>
            <person name="Lipzen A."/>
            <person name="Lutzoni F."/>
            <person name="Magnuson J."/>
            <person name="Mondo S."/>
            <person name="Nolan M."/>
            <person name="Ohm R."/>
            <person name="Pangilinan J."/>
            <person name="Park H.-J."/>
            <person name="Ramirez L."/>
            <person name="Alfaro M."/>
            <person name="Sun H."/>
            <person name="Tritt A."/>
            <person name="Yoshinaga Y."/>
            <person name="Zwiers L.-H."/>
            <person name="Turgeon B."/>
            <person name="Goodwin S."/>
            <person name="Spatafora J."/>
            <person name="Crous P."/>
            <person name="Grigoriev I."/>
        </authorList>
    </citation>
    <scope>NUCLEOTIDE SEQUENCE</scope>
    <source>
        <strain evidence="2">CBS 121167</strain>
    </source>
</reference>
<dbReference type="Proteomes" id="UP000799438">
    <property type="component" value="Unassembled WGS sequence"/>
</dbReference>
<evidence type="ECO:0000256" key="1">
    <source>
        <dbReference type="SAM" id="MobiDB-lite"/>
    </source>
</evidence>
<proteinExistence type="predicted"/>
<dbReference type="EMBL" id="ML995481">
    <property type="protein sequence ID" value="KAF2143810.1"/>
    <property type="molecule type" value="Genomic_DNA"/>
</dbReference>
<feature type="region of interest" description="Disordered" evidence="1">
    <location>
        <begin position="1"/>
        <end position="74"/>
    </location>
</feature>
<evidence type="ECO:0000313" key="3">
    <source>
        <dbReference type="Proteomes" id="UP000799438"/>
    </source>
</evidence>
<organism evidence="2 3">
    <name type="scientific">Aplosporella prunicola CBS 121167</name>
    <dbReference type="NCBI Taxonomy" id="1176127"/>
    <lineage>
        <taxon>Eukaryota</taxon>
        <taxon>Fungi</taxon>
        <taxon>Dikarya</taxon>
        <taxon>Ascomycota</taxon>
        <taxon>Pezizomycotina</taxon>
        <taxon>Dothideomycetes</taxon>
        <taxon>Dothideomycetes incertae sedis</taxon>
        <taxon>Botryosphaeriales</taxon>
        <taxon>Aplosporellaceae</taxon>
        <taxon>Aplosporella</taxon>
    </lineage>
</organism>
<feature type="compositionally biased region" description="Acidic residues" evidence="1">
    <location>
        <begin position="17"/>
        <end position="32"/>
    </location>
</feature>
<gene>
    <name evidence="2" type="ORF">K452DRAFT_285845</name>
</gene>
<keyword evidence="3" id="KW-1185">Reference proteome</keyword>
<name>A0A6A6BI50_9PEZI</name>
<dbReference type="AlphaFoldDB" id="A0A6A6BI50"/>
<protein>
    <submittedName>
        <fullName evidence="2">Uncharacterized protein</fullName>
    </submittedName>
</protein>
<dbReference type="GeneID" id="54297673"/>
<dbReference type="RefSeq" id="XP_033399522.1">
    <property type="nucleotide sequence ID" value="XM_033540177.1"/>
</dbReference>
<sequence length="103" mass="11600">MRTRTCSKKSSSSSSTDGEDDDDAEEEEEEEAPSYYADKTRQTRQSKLSTTQTYTTNSNIFSLPSSIPPPSPRKKKIRSFTLLVSSPSSRRKFPAFPQCPCYC</sequence>